<sequence>MPEATRSQADLGALFSLTKDAADTWVGESDLIPLPQLFGGQLVAQSIVAASHGLRSEQQVHSVHTAFLRGGTVGEPVRYVVTELVTGRSRATRRVDALQGDRLVCSSLLSADVARTGIDHARPAPPFDPPSASVPLTELADDGGLGEFWDGFEAIEVRVSRPREVWSVPHSGVPPTHVWMRPTHPLPDDPVLHRAAVAYASDLMLLGSVLAGHGVPVGHERTLAEEWWGVSLDHSLWFAPDVRGDDWLLFEHTSPLAHGSRALVQAAVFDLASQPVAQVAQEALVRRAR</sequence>
<dbReference type="InterPro" id="IPR025652">
    <property type="entry name" value="TesB_C"/>
</dbReference>
<organism evidence="5 6">
    <name type="scientific">Nocardioides flavescens</name>
    <dbReference type="NCBI Taxonomy" id="2691959"/>
    <lineage>
        <taxon>Bacteria</taxon>
        <taxon>Bacillati</taxon>
        <taxon>Actinomycetota</taxon>
        <taxon>Actinomycetes</taxon>
        <taxon>Propionibacteriales</taxon>
        <taxon>Nocardioidaceae</taxon>
        <taxon>Nocardioides</taxon>
    </lineage>
</organism>
<keyword evidence="6" id="KW-1185">Reference proteome</keyword>
<dbReference type="Pfam" id="PF13622">
    <property type="entry name" value="4HBT_3"/>
    <property type="match status" value="1"/>
</dbReference>
<dbReference type="InterPro" id="IPR042171">
    <property type="entry name" value="Acyl-CoA_hotdog"/>
</dbReference>
<evidence type="ECO:0000259" key="4">
    <source>
        <dbReference type="Pfam" id="PF13622"/>
    </source>
</evidence>
<evidence type="ECO:0000313" key="5">
    <source>
        <dbReference type="EMBL" id="MXG92067.1"/>
    </source>
</evidence>
<protein>
    <submittedName>
        <fullName evidence="5">Acyl-CoA thioesterase II</fullName>
    </submittedName>
</protein>
<proteinExistence type="inferred from homology"/>
<dbReference type="CDD" id="cd03444">
    <property type="entry name" value="Thioesterase_II_repeat1"/>
    <property type="match status" value="1"/>
</dbReference>
<dbReference type="AlphaFoldDB" id="A0A6L7F499"/>
<dbReference type="GO" id="GO:0009062">
    <property type="term" value="P:fatty acid catabolic process"/>
    <property type="evidence" value="ECO:0007669"/>
    <property type="project" value="TreeGrafter"/>
</dbReference>
<evidence type="ECO:0000313" key="6">
    <source>
        <dbReference type="Proteomes" id="UP000473325"/>
    </source>
</evidence>
<dbReference type="Pfam" id="PF02551">
    <property type="entry name" value="Acyl_CoA_thio"/>
    <property type="match status" value="1"/>
</dbReference>
<dbReference type="PANTHER" id="PTHR11066">
    <property type="entry name" value="ACYL-COA THIOESTERASE"/>
    <property type="match status" value="1"/>
</dbReference>
<gene>
    <name evidence="5" type="ORF">GRQ65_21210</name>
</gene>
<dbReference type="SUPFAM" id="SSF54637">
    <property type="entry name" value="Thioesterase/thiol ester dehydrase-isomerase"/>
    <property type="match status" value="2"/>
</dbReference>
<accession>A0A6L7F499</accession>
<dbReference type="Gene3D" id="2.40.160.210">
    <property type="entry name" value="Acyl-CoA thioesterase, double hotdog domain"/>
    <property type="match status" value="1"/>
</dbReference>
<reference evidence="5 6" key="1">
    <citation type="submission" date="2019-12" db="EMBL/GenBank/DDBJ databases">
        <authorList>
            <person name="Kun Z."/>
        </authorList>
    </citation>
    <scope>NUCLEOTIDE SEQUENCE [LARGE SCALE GENOMIC DNA]</scope>
    <source>
        <strain evidence="5 6">YIM 123512</strain>
    </source>
</reference>
<dbReference type="GO" id="GO:0006637">
    <property type="term" value="P:acyl-CoA metabolic process"/>
    <property type="evidence" value="ECO:0007669"/>
    <property type="project" value="InterPro"/>
</dbReference>
<comment type="similarity">
    <text evidence="1">Belongs to the C/M/P thioester hydrolase family.</text>
</comment>
<feature type="domain" description="Acyl-CoA thioesterase-like N-terminal HotDog" evidence="4">
    <location>
        <begin position="37"/>
        <end position="106"/>
    </location>
</feature>
<evidence type="ECO:0000256" key="1">
    <source>
        <dbReference type="ARBA" id="ARBA00006538"/>
    </source>
</evidence>
<comment type="caution">
    <text evidence="5">The sequence shown here is derived from an EMBL/GenBank/DDBJ whole genome shotgun (WGS) entry which is preliminary data.</text>
</comment>
<feature type="domain" description="Acyl-CoA thioesterase 2 C-terminal" evidence="3">
    <location>
        <begin position="157"/>
        <end position="282"/>
    </location>
</feature>
<dbReference type="RefSeq" id="WP_160880000.1">
    <property type="nucleotide sequence ID" value="NZ_WUEK01000017.1"/>
</dbReference>
<dbReference type="CDD" id="cd03445">
    <property type="entry name" value="Thioesterase_II_repeat2"/>
    <property type="match status" value="1"/>
</dbReference>
<dbReference type="InterPro" id="IPR003703">
    <property type="entry name" value="Acyl_CoA_thio"/>
</dbReference>
<dbReference type="InterPro" id="IPR049449">
    <property type="entry name" value="TesB_ACOT8-like_N"/>
</dbReference>
<dbReference type="GO" id="GO:0047617">
    <property type="term" value="F:fatty acyl-CoA hydrolase activity"/>
    <property type="evidence" value="ECO:0007669"/>
    <property type="project" value="InterPro"/>
</dbReference>
<dbReference type="EMBL" id="WUEK01000017">
    <property type="protein sequence ID" value="MXG92067.1"/>
    <property type="molecule type" value="Genomic_DNA"/>
</dbReference>
<evidence type="ECO:0000259" key="3">
    <source>
        <dbReference type="Pfam" id="PF02551"/>
    </source>
</evidence>
<dbReference type="Proteomes" id="UP000473325">
    <property type="component" value="Unassembled WGS sequence"/>
</dbReference>
<evidence type="ECO:0000256" key="2">
    <source>
        <dbReference type="ARBA" id="ARBA00022801"/>
    </source>
</evidence>
<keyword evidence="2" id="KW-0378">Hydrolase</keyword>
<name>A0A6L7F499_9ACTN</name>
<dbReference type="PANTHER" id="PTHR11066:SF34">
    <property type="entry name" value="ACYL-COENZYME A THIOESTERASE 8"/>
    <property type="match status" value="1"/>
</dbReference>
<dbReference type="InterPro" id="IPR029069">
    <property type="entry name" value="HotDog_dom_sf"/>
</dbReference>